<evidence type="ECO:0000256" key="1">
    <source>
        <dbReference type="SAM" id="Phobius"/>
    </source>
</evidence>
<dbReference type="Proteomes" id="UP000034883">
    <property type="component" value="Chromosome"/>
</dbReference>
<evidence type="ECO:0000313" key="2">
    <source>
        <dbReference type="EMBL" id="AKF04558.1"/>
    </source>
</evidence>
<accession>A0A0F6W129</accession>
<dbReference type="OrthoDB" id="5478917at2"/>
<protein>
    <submittedName>
        <fullName evidence="2">Uncharacterized protein</fullName>
    </submittedName>
</protein>
<reference evidence="2 3" key="1">
    <citation type="submission" date="2015-03" db="EMBL/GenBank/DDBJ databases">
        <title>Genome assembly of Sandaracinus amylolyticus DSM 53668.</title>
        <authorList>
            <person name="Sharma G."/>
            <person name="Subramanian S."/>
        </authorList>
    </citation>
    <scope>NUCLEOTIDE SEQUENCE [LARGE SCALE GENOMIC DNA]</scope>
    <source>
        <strain evidence="2 3">DSM 53668</strain>
    </source>
</reference>
<name>A0A0F6W129_9BACT</name>
<dbReference type="RefSeq" id="WP_053231885.1">
    <property type="nucleotide sequence ID" value="NZ_CP011125.1"/>
</dbReference>
<evidence type="ECO:0000313" key="3">
    <source>
        <dbReference type="Proteomes" id="UP000034883"/>
    </source>
</evidence>
<keyword evidence="1" id="KW-0472">Membrane</keyword>
<feature type="transmembrane region" description="Helical" evidence="1">
    <location>
        <begin position="71"/>
        <end position="95"/>
    </location>
</feature>
<keyword evidence="1" id="KW-0812">Transmembrane</keyword>
<dbReference type="STRING" id="927083.DB32_001707"/>
<keyword evidence="1" id="KW-1133">Transmembrane helix</keyword>
<dbReference type="EMBL" id="CP011125">
    <property type="protein sequence ID" value="AKF04558.1"/>
    <property type="molecule type" value="Genomic_DNA"/>
</dbReference>
<sequence length="287" mass="30385">MRTDRTFVCTHCRVRSWPVRRCPACGETTSLVDLEQHPDAIARGPRVPTSEPPSGAALTTMLGGAGLLGSVIALGIGAIAISEVGFFVSIPLMVIGAARMKNAPDSPPGDLRYRVLESPIVRARAERVVHTGSVKARGMLRAPLSGRECVAWRLWGEGPYGAIDDAMAVPFAVAIGGGEPDVEVDAAIATIDLPAPERDPEPLPRVDETLARWLLARGVHRPESLRVREAIVEPGALVEVAASARTETKADGYRGARTRDVLADLPGSPLIVRCPPPVLARPSASNA</sequence>
<dbReference type="KEGG" id="samy:DB32_001707"/>
<keyword evidence="3" id="KW-1185">Reference proteome</keyword>
<gene>
    <name evidence="2" type="ORF">DB32_001707</name>
</gene>
<dbReference type="AlphaFoldDB" id="A0A0F6W129"/>
<organism evidence="2 3">
    <name type="scientific">Sandaracinus amylolyticus</name>
    <dbReference type="NCBI Taxonomy" id="927083"/>
    <lineage>
        <taxon>Bacteria</taxon>
        <taxon>Pseudomonadati</taxon>
        <taxon>Myxococcota</taxon>
        <taxon>Polyangia</taxon>
        <taxon>Polyangiales</taxon>
        <taxon>Sandaracinaceae</taxon>
        <taxon>Sandaracinus</taxon>
    </lineage>
</organism>
<proteinExistence type="predicted"/>